<feature type="compositionally biased region" description="Acidic residues" evidence="1">
    <location>
        <begin position="1"/>
        <end position="10"/>
    </location>
</feature>
<feature type="compositionally biased region" description="Basic and acidic residues" evidence="1">
    <location>
        <begin position="173"/>
        <end position="190"/>
    </location>
</feature>
<evidence type="ECO:0000313" key="2">
    <source>
        <dbReference type="EMBL" id="CCX33636.1"/>
    </source>
</evidence>
<feature type="compositionally biased region" description="Basic and acidic residues" evidence="1">
    <location>
        <begin position="350"/>
        <end position="362"/>
    </location>
</feature>
<proteinExistence type="predicted"/>
<reference evidence="2 3" key="1">
    <citation type="journal article" date="2013" name="PLoS Genet.">
        <title>The genome and development-dependent transcriptomes of Pyronema confluens: a window into fungal evolution.</title>
        <authorList>
            <person name="Traeger S."/>
            <person name="Altegoer F."/>
            <person name="Freitag M."/>
            <person name="Gabaldon T."/>
            <person name="Kempken F."/>
            <person name="Kumar A."/>
            <person name="Marcet-Houben M."/>
            <person name="Poggeler S."/>
            <person name="Stajich J.E."/>
            <person name="Nowrousian M."/>
        </authorList>
    </citation>
    <scope>NUCLEOTIDE SEQUENCE [LARGE SCALE GENOMIC DNA]</scope>
    <source>
        <strain evidence="3">CBS 100304</strain>
        <tissue evidence="2">Vegetative mycelium</tissue>
    </source>
</reference>
<protein>
    <submittedName>
        <fullName evidence="2">Uncharacterized protein</fullName>
    </submittedName>
</protein>
<dbReference type="Proteomes" id="UP000018144">
    <property type="component" value="Unassembled WGS sequence"/>
</dbReference>
<name>U4LWE1_PYROM</name>
<organism evidence="2 3">
    <name type="scientific">Pyronema omphalodes (strain CBS 100304)</name>
    <name type="common">Pyronema confluens</name>
    <dbReference type="NCBI Taxonomy" id="1076935"/>
    <lineage>
        <taxon>Eukaryota</taxon>
        <taxon>Fungi</taxon>
        <taxon>Dikarya</taxon>
        <taxon>Ascomycota</taxon>
        <taxon>Pezizomycotina</taxon>
        <taxon>Pezizomycetes</taxon>
        <taxon>Pezizales</taxon>
        <taxon>Pyronemataceae</taxon>
        <taxon>Pyronema</taxon>
    </lineage>
</organism>
<dbReference type="AlphaFoldDB" id="U4LWE1"/>
<sequence>MMTRSDDEDGVLCKTPSPRSSASQAPPNPRHNPDEPPPRVNLYAAMPAQPSHPFRGLSRKFLSKKENDHKRGRSVDIGRPVGVYDTPNVRERVKRWQQSGGGVALHGDVVELPPISPATPTPGSRRGMPPAPLMPGFEMSLSGLASTMGSDAHAPLEPPRMPAIQQDWSSASEGEREAERNRTRSKERERKLRRKQRQNSEDINDRPGTAGSGYDTATPRPQANSPVVYEDDGIRISAMRKSSGSKRKRREKSTQEIDETDDGGGVGLLTDGERSREIVSQTKAPTPNILAAPAESSQPKQTLSEKKSSYTLDFDDGIRIAPMKSKRKSKPRSESASFEIEVEFPDTEPESPRKTSESKPAKSSDYVKVNAWDNEDGIRIYANKSPVKFTDRKRSVRQSAKSVRSRREQFEADLKKEKHQQKSIEESVREHEGDDEDDGPISAPKSYRRAGHTI</sequence>
<feature type="compositionally biased region" description="Low complexity" evidence="1">
    <location>
        <begin position="16"/>
        <end position="25"/>
    </location>
</feature>
<feature type="compositionally biased region" description="Basic and acidic residues" evidence="1">
    <location>
        <begin position="405"/>
        <end position="432"/>
    </location>
</feature>
<evidence type="ECO:0000256" key="1">
    <source>
        <dbReference type="SAM" id="MobiDB-lite"/>
    </source>
</evidence>
<accession>U4LWE1</accession>
<keyword evidence="3" id="KW-1185">Reference proteome</keyword>
<evidence type="ECO:0000313" key="3">
    <source>
        <dbReference type="Proteomes" id="UP000018144"/>
    </source>
</evidence>
<dbReference type="EMBL" id="HF936139">
    <property type="protein sequence ID" value="CCX33636.1"/>
    <property type="molecule type" value="Genomic_DNA"/>
</dbReference>
<gene>
    <name evidence="2" type="ORF">PCON_01507</name>
</gene>
<feature type="compositionally biased region" description="Basic and acidic residues" evidence="1">
    <location>
        <begin position="63"/>
        <end position="76"/>
    </location>
</feature>
<feature type="region of interest" description="Disordered" evidence="1">
    <location>
        <begin position="1"/>
        <end position="454"/>
    </location>
</feature>
<feature type="compositionally biased region" description="Acidic residues" evidence="1">
    <location>
        <begin position="340"/>
        <end position="349"/>
    </location>
</feature>